<evidence type="ECO:0008006" key="4">
    <source>
        <dbReference type="Google" id="ProtNLM"/>
    </source>
</evidence>
<keyword evidence="3" id="KW-1185">Reference proteome</keyword>
<reference evidence="2 3" key="1">
    <citation type="submission" date="2023-02" db="EMBL/GenBank/DDBJ databases">
        <title>LHISI_Scaffold_Assembly.</title>
        <authorList>
            <person name="Stuart O.P."/>
            <person name="Cleave R."/>
            <person name="Magrath M.J.L."/>
            <person name="Mikheyev A.S."/>
        </authorList>
    </citation>
    <scope>NUCLEOTIDE SEQUENCE [LARGE SCALE GENOMIC DNA]</scope>
    <source>
        <strain evidence="2">Daus_M_001</strain>
        <tissue evidence="2">Leg muscle</tissue>
    </source>
</reference>
<proteinExistence type="predicted"/>
<accession>A0ABQ9I4P1</accession>
<feature type="region of interest" description="Disordered" evidence="1">
    <location>
        <begin position="49"/>
        <end position="99"/>
    </location>
</feature>
<evidence type="ECO:0000313" key="2">
    <source>
        <dbReference type="EMBL" id="KAJ8891626.1"/>
    </source>
</evidence>
<evidence type="ECO:0000256" key="1">
    <source>
        <dbReference type="SAM" id="MobiDB-lite"/>
    </source>
</evidence>
<comment type="caution">
    <text evidence="2">The sequence shown here is derived from an EMBL/GenBank/DDBJ whole genome shotgun (WGS) entry which is preliminary data.</text>
</comment>
<feature type="compositionally biased region" description="Acidic residues" evidence="1">
    <location>
        <begin position="74"/>
        <end position="92"/>
    </location>
</feature>
<name>A0ABQ9I4P1_9NEOP</name>
<organism evidence="2 3">
    <name type="scientific">Dryococelus australis</name>
    <dbReference type="NCBI Taxonomy" id="614101"/>
    <lineage>
        <taxon>Eukaryota</taxon>
        <taxon>Metazoa</taxon>
        <taxon>Ecdysozoa</taxon>
        <taxon>Arthropoda</taxon>
        <taxon>Hexapoda</taxon>
        <taxon>Insecta</taxon>
        <taxon>Pterygota</taxon>
        <taxon>Neoptera</taxon>
        <taxon>Polyneoptera</taxon>
        <taxon>Phasmatodea</taxon>
        <taxon>Verophasmatodea</taxon>
        <taxon>Anareolatae</taxon>
        <taxon>Phasmatidae</taxon>
        <taxon>Eurycanthinae</taxon>
        <taxon>Dryococelus</taxon>
    </lineage>
</organism>
<protein>
    <recommendedName>
        <fullName evidence="4">MADF domain-containing protein</fullName>
    </recommendedName>
</protein>
<sequence>MWIKLRDAYRSSVKCLKASTRSGDPAVSVKPWKYSQQTDFLKPYMKERPRHTNECRKANEPDIADNNGNLSNDVADDNELENSAEDISEADVESQRNVTKRKTYDPTLNFLVQQANTIEERSKERYWWRRDILQHSDGLKLFFDSMYAATKGLAPDLQ</sequence>
<feature type="compositionally biased region" description="Basic and acidic residues" evidence="1">
    <location>
        <begin position="49"/>
        <end position="60"/>
    </location>
</feature>
<dbReference type="EMBL" id="JARBHB010000002">
    <property type="protein sequence ID" value="KAJ8891626.1"/>
    <property type="molecule type" value="Genomic_DNA"/>
</dbReference>
<evidence type="ECO:0000313" key="3">
    <source>
        <dbReference type="Proteomes" id="UP001159363"/>
    </source>
</evidence>
<gene>
    <name evidence="2" type="ORF">PR048_004154</name>
</gene>
<dbReference type="Proteomes" id="UP001159363">
    <property type="component" value="Chromosome 2"/>
</dbReference>